<sequence>MNEDGVTRQASIAAPRIASMRDGGAWRVEIGRKLWLSLHRYVGLVAGAVFVIIGLSGSILAFRAEIDEWLNQELKTVSLPAEGRGSYRPLDEIIARSKAAAPENGTAVFMHFPKSATGYFDVIYSATAAPGESGERHADRIYQVFVNPYDAAVIGQRLIVDPENRFSEPFTNIITHLHYTLLQGEIGETVVGFVGLFLFVSVASGVYLWWPRNGKWRQAFTIKRGASGERLVLDLHKATGVYVAVVVLVMAFSGVYIIFMPQVSALVGLFSSVSAHRIPDDMRSEPAAGRAPIGAEAAVAIVDRLFPTGQLMSLGLPHDPTGVYVVGKRADDEVGRSEPARRVAVDQFSGRILKIQDPHDYTAGERFLEWQYPLHTGEAFGDLGRAFICVFGLVPALLYTTGVARWLQKRRMRRANRIGATAAGP</sequence>
<protein>
    <submittedName>
        <fullName evidence="2">PepSY domain-containing protein</fullName>
    </submittedName>
</protein>
<dbReference type="Proteomes" id="UP000230709">
    <property type="component" value="Chromosome"/>
</dbReference>
<gene>
    <name evidence="2" type="ORF">CQW49_06250</name>
</gene>
<dbReference type="PANTHER" id="PTHR34219">
    <property type="entry name" value="IRON-REGULATED INNER MEMBRANE PROTEIN-RELATED"/>
    <property type="match status" value="1"/>
</dbReference>
<dbReference type="STRING" id="595536.GCA_000178815_03909"/>
<reference evidence="3" key="1">
    <citation type="submission" date="2017-10" db="EMBL/GenBank/DDBJ databases">
        <title>Completed PacBio SMRT sequence of Methylosinus trichosporium OB3b reveals presence of a third large plasmid.</title>
        <authorList>
            <person name="Charles T.C."/>
            <person name="Lynch M.D.J."/>
            <person name="Heil J.R."/>
            <person name="Cheng J."/>
        </authorList>
    </citation>
    <scope>NUCLEOTIDE SEQUENCE [LARGE SCALE GENOMIC DNA]</scope>
    <source>
        <strain evidence="3">OB3b</strain>
    </source>
</reference>
<accession>A0A2D2CXP4</accession>
<feature type="transmembrane region" description="Helical" evidence="1">
    <location>
        <begin position="41"/>
        <end position="62"/>
    </location>
</feature>
<keyword evidence="1" id="KW-0812">Transmembrane</keyword>
<feature type="transmembrane region" description="Helical" evidence="1">
    <location>
        <begin position="190"/>
        <end position="210"/>
    </location>
</feature>
<keyword evidence="1" id="KW-0472">Membrane</keyword>
<name>A0A2D2CXP4_METT3</name>
<dbReference type="RefSeq" id="WP_003614143.1">
    <property type="nucleotide sequence ID" value="NZ_ADVE02000001.1"/>
</dbReference>
<evidence type="ECO:0000256" key="1">
    <source>
        <dbReference type="SAM" id="Phobius"/>
    </source>
</evidence>
<keyword evidence="3" id="KW-1185">Reference proteome</keyword>
<proteinExistence type="predicted"/>
<organism evidence="2 3">
    <name type="scientific">Methylosinus trichosporium (strain ATCC 35070 / NCIMB 11131 / UNIQEM 75 / OB3b)</name>
    <dbReference type="NCBI Taxonomy" id="595536"/>
    <lineage>
        <taxon>Bacteria</taxon>
        <taxon>Pseudomonadati</taxon>
        <taxon>Pseudomonadota</taxon>
        <taxon>Alphaproteobacteria</taxon>
        <taxon>Hyphomicrobiales</taxon>
        <taxon>Methylocystaceae</taxon>
        <taxon>Methylosinus</taxon>
    </lineage>
</organism>
<feature type="transmembrane region" description="Helical" evidence="1">
    <location>
        <begin position="240"/>
        <end position="259"/>
    </location>
</feature>
<dbReference type="KEGG" id="mtw:CQW49_06250"/>
<dbReference type="AlphaFoldDB" id="A0A2D2CXP4"/>
<evidence type="ECO:0000313" key="3">
    <source>
        <dbReference type="Proteomes" id="UP000230709"/>
    </source>
</evidence>
<dbReference type="PANTHER" id="PTHR34219:SF3">
    <property type="entry name" value="BLL7967 PROTEIN"/>
    <property type="match status" value="1"/>
</dbReference>
<dbReference type="Pfam" id="PF03929">
    <property type="entry name" value="PepSY_TM"/>
    <property type="match status" value="1"/>
</dbReference>
<evidence type="ECO:0000313" key="2">
    <source>
        <dbReference type="EMBL" id="ATQ67531.1"/>
    </source>
</evidence>
<feature type="transmembrane region" description="Helical" evidence="1">
    <location>
        <begin position="383"/>
        <end position="407"/>
    </location>
</feature>
<dbReference type="EMBL" id="CP023737">
    <property type="protein sequence ID" value="ATQ67531.1"/>
    <property type="molecule type" value="Genomic_DNA"/>
</dbReference>
<dbReference type="InterPro" id="IPR005625">
    <property type="entry name" value="PepSY-ass_TM"/>
</dbReference>
<keyword evidence="1" id="KW-1133">Transmembrane helix</keyword>